<dbReference type="SUPFAM" id="SSF50965">
    <property type="entry name" value="Galactose oxidase, central domain"/>
    <property type="match status" value="1"/>
</dbReference>
<dbReference type="PANTHER" id="PTHR46093">
    <property type="entry name" value="ACYL-COA-BINDING DOMAIN-CONTAINING PROTEIN 5"/>
    <property type="match status" value="1"/>
</dbReference>
<protein>
    <recommendedName>
        <fullName evidence="6">Galactose oxidase</fullName>
    </recommendedName>
</protein>
<dbReference type="HOGENOM" id="CLU_019536_3_1_1"/>
<evidence type="ECO:0000256" key="1">
    <source>
        <dbReference type="ARBA" id="ARBA00022441"/>
    </source>
</evidence>
<dbReference type="PANTHER" id="PTHR46093:SF18">
    <property type="entry name" value="FIBRONECTIN TYPE-III DOMAIN-CONTAINING PROTEIN"/>
    <property type="match status" value="1"/>
</dbReference>
<keyword evidence="2" id="KW-0677">Repeat</keyword>
<dbReference type="InterPro" id="IPR015915">
    <property type="entry name" value="Kelch-typ_b-propeller"/>
</dbReference>
<evidence type="ECO:0008006" key="6">
    <source>
        <dbReference type="Google" id="ProtNLM"/>
    </source>
</evidence>
<sequence>MSQHSSGALSDVPEDGPITTPRSPDPSSPYFSPTHQAAASTSTFHGASPPPGSSSATGTNNQAVQSSSVSRKSSGSVRLGREATGSNGSLRKQALAPSRSSGSLAPPRDKKRSSTDSSGKPKIRILPRLPHSKDVELVPTTGMYWSKAPVYGHLPTRGLRANSTTLVDNVVWIFGGCDDTQCWNDVYCFDTETMRWSYPQMMGDIPLPCRAHSATLVDRKIVVFGGGEGPIYFDKTYVLDTITRRWKMIKIDGILPAPRRAHSAVLYKNKIWVFGGGNGMQALNDVWTLDVGNGIDKVRWEKVETKGKKPSERGYHSANLVGSVMVIIGGSDGTECYSDIWCLDLNSVTWKEVPYEGEGYRRLSHTATQVGSCLFVVGGHNGSVYTGENIFFNLVSLQYEPRIVYGKPPSSRGYHSAIVTDSRLFIFGGFNGRDNFEDVHVLDLAGAAYLPQVMSFEIDVT</sequence>
<feature type="compositionally biased region" description="Polar residues" evidence="3">
    <location>
        <begin position="29"/>
        <end position="45"/>
    </location>
</feature>
<dbReference type="SUPFAM" id="SSF117281">
    <property type="entry name" value="Kelch motif"/>
    <property type="match status" value="1"/>
</dbReference>
<dbReference type="Pfam" id="PF01344">
    <property type="entry name" value="Kelch_1"/>
    <property type="match status" value="1"/>
</dbReference>
<proteinExistence type="predicted"/>
<dbReference type="SMART" id="SM00612">
    <property type="entry name" value="Kelch"/>
    <property type="match status" value="4"/>
</dbReference>
<dbReference type="Gene3D" id="2.120.10.80">
    <property type="entry name" value="Kelch-type beta propeller"/>
    <property type="match status" value="2"/>
</dbReference>
<reference evidence="4 5" key="1">
    <citation type="submission" date="2014-04" db="EMBL/GenBank/DDBJ databases">
        <authorList>
            <consortium name="DOE Joint Genome Institute"/>
            <person name="Kuo A."/>
            <person name="Tarkka M."/>
            <person name="Buscot F."/>
            <person name="Kohler A."/>
            <person name="Nagy L.G."/>
            <person name="Floudas D."/>
            <person name="Copeland A."/>
            <person name="Barry K.W."/>
            <person name="Cichocki N."/>
            <person name="Veneault-Fourrey C."/>
            <person name="LaButti K."/>
            <person name="Lindquist E.A."/>
            <person name="Lipzen A."/>
            <person name="Lundell T."/>
            <person name="Morin E."/>
            <person name="Murat C."/>
            <person name="Sun H."/>
            <person name="Tunlid A."/>
            <person name="Henrissat B."/>
            <person name="Grigoriev I.V."/>
            <person name="Hibbett D.S."/>
            <person name="Martin F."/>
            <person name="Nordberg H.P."/>
            <person name="Cantor M.N."/>
            <person name="Hua S.X."/>
        </authorList>
    </citation>
    <scope>NUCLEOTIDE SEQUENCE [LARGE SCALE GENOMIC DNA]</scope>
    <source>
        <strain evidence="4 5">F 1598</strain>
    </source>
</reference>
<dbReference type="STRING" id="765440.A0A0C3GE19"/>
<gene>
    <name evidence="4" type="ORF">PILCRDRAFT_60519</name>
</gene>
<feature type="region of interest" description="Disordered" evidence="3">
    <location>
        <begin position="1"/>
        <end position="126"/>
    </location>
</feature>
<accession>A0A0C3GE19</accession>
<keyword evidence="5" id="KW-1185">Reference proteome</keyword>
<evidence type="ECO:0000256" key="2">
    <source>
        <dbReference type="ARBA" id="ARBA00022737"/>
    </source>
</evidence>
<dbReference type="OrthoDB" id="10251809at2759"/>
<evidence type="ECO:0000313" key="4">
    <source>
        <dbReference type="EMBL" id="KIM89939.1"/>
    </source>
</evidence>
<evidence type="ECO:0000256" key="3">
    <source>
        <dbReference type="SAM" id="MobiDB-lite"/>
    </source>
</evidence>
<dbReference type="EMBL" id="KN832974">
    <property type="protein sequence ID" value="KIM89939.1"/>
    <property type="molecule type" value="Genomic_DNA"/>
</dbReference>
<feature type="compositionally biased region" description="Low complexity" evidence="3">
    <location>
        <begin position="66"/>
        <end position="78"/>
    </location>
</feature>
<organism evidence="4 5">
    <name type="scientific">Piloderma croceum (strain F 1598)</name>
    <dbReference type="NCBI Taxonomy" id="765440"/>
    <lineage>
        <taxon>Eukaryota</taxon>
        <taxon>Fungi</taxon>
        <taxon>Dikarya</taxon>
        <taxon>Basidiomycota</taxon>
        <taxon>Agaricomycotina</taxon>
        <taxon>Agaricomycetes</taxon>
        <taxon>Agaricomycetidae</taxon>
        <taxon>Atheliales</taxon>
        <taxon>Atheliaceae</taxon>
        <taxon>Piloderma</taxon>
    </lineage>
</organism>
<name>A0A0C3GE19_PILCF</name>
<dbReference type="InterPro" id="IPR011043">
    <property type="entry name" value="Gal_Oxase/kelch_b-propeller"/>
</dbReference>
<dbReference type="Proteomes" id="UP000054166">
    <property type="component" value="Unassembled WGS sequence"/>
</dbReference>
<dbReference type="InParanoid" id="A0A0C3GE19"/>
<dbReference type="Pfam" id="PF24681">
    <property type="entry name" value="Kelch_KLHDC2_KLHL20_DRC7"/>
    <property type="match status" value="1"/>
</dbReference>
<evidence type="ECO:0000313" key="5">
    <source>
        <dbReference type="Proteomes" id="UP000054166"/>
    </source>
</evidence>
<dbReference type="InterPro" id="IPR006652">
    <property type="entry name" value="Kelch_1"/>
</dbReference>
<reference evidence="5" key="2">
    <citation type="submission" date="2015-01" db="EMBL/GenBank/DDBJ databases">
        <title>Evolutionary Origins and Diversification of the Mycorrhizal Mutualists.</title>
        <authorList>
            <consortium name="DOE Joint Genome Institute"/>
            <consortium name="Mycorrhizal Genomics Consortium"/>
            <person name="Kohler A."/>
            <person name="Kuo A."/>
            <person name="Nagy L.G."/>
            <person name="Floudas D."/>
            <person name="Copeland A."/>
            <person name="Barry K.W."/>
            <person name="Cichocki N."/>
            <person name="Veneault-Fourrey C."/>
            <person name="LaButti K."/>
            <person name="Lindquist E.A."/>
            <person name="Lipzen A."/>
            <person name="Lundell T."/>
            <person name="Morin E."/>
            <person name="Murat C."/>
            <person name="Riley R."/>
            <person name="Ohm R."/>
            <person name="Sun H."/>
            <person name="Tunlid A."/>
            <person name="Henrissat B."/>
            <person name="Grigoriev I.V."/>
            <person name="Hibbett D.S."/>
            <person name="Martin F."/>
        </authorList>
    </citation>
    <scope>NUCLEOTIDE SEQUENCE [LARGE SCALE GENOMIC DNA]</scope>
    <source>
        <strain evidence="5">F 1598</strain>
    </source>
</reference>
<dbReference type="AlphaFoldDB" id="A0A0C3GE19"/>
<keyword evidence="1" id="KW-0880">Kelch repeat</keyword>